<dbReference type="InterPro" id="IPR005183">
    <property type="entry name" value="DUF305_CopM-like"/>
</dbReference>
<dbReference type="RefSeq" id="WP_183338004.1">
    <property type="nucleotide sequence ID" value="NZ_JACHZG010000001.1"/>
</dbReference>
<dbReference type="PANTHER" id="PTHR36933">
    <property type="entry name" value="SLL0788 PROTEIN"/>
    <property type="match status" value="1"/>
</dbReference>
<proteinExistence type="predicted"/>
<comment type="caution">
    <text evidence="4">The sequence shown here is derived from an EMBL/GenBank/DDBJ whole genome shotgun (WGS) entry which is preliminary data.</text>
</comment>
<dbReference type="EMBL" id="JACHZG010000001">
    <property type="protein sequence ID" value="MBB3327051.1"/>
    <property type="molecule type" value="Genomic_DNA"/>
</dbReference>
<keyword evidence="5" id="KW-1185">Reference proteome</keyword>
<name>A0A7W5P7N2_9ACTN</name>
<accession>A0A7W5P7N2</accession>
<gene>
    <name evidence="4" type="ORF">FHX39_001995</name>
</gene>
<dbReference type="Proteomes" id="UP000565572">
    <property type="component" value="Unassembled WGS sequence"/>
</dbReference>
<dbReference type="Gene3D" id="1.20.1260.10">
    <property type="match status" value="1"/>
</dbReference>
<feature type="compositionally biased region" description="Low complexity" evidence="1">
    <location>
        <begin position="27"/>
        <end position="53"/>
    </location>
</feature>
<reference evidence="4 5" key="1">
    <citation type="submission" date="2020-08" db="EMBL/GenBank/DDBJ databases">
        <title>Sequencing the genomes of 1000 actinobacteria strains.</title>
        <authorList>
            <person name="Klenk H.-P."/>
        </authorList>
    </citation>
    <scope>NUCLEOTIDE SEQUENCE [LARGE SCALE GENOMIC DNA]</scope>
    <source>
        <strain evidence="4 5">DSM 11053</strain>
    </source>
</reference>
<dbReference type="PANTHER" id="PTHR36933:SF1">
    <property type="entry name" value="SLL0788 PROTEIN"/>
    <property type="match status" value="1"/>
</dbReference>
<feature type="signal peptide" evidence="2">
    <location>
        <begin position="1"/>
        <end position="27"/>
    </location>
</feature>
<dbReference type="AlphaFoldDB" id="A0A7W5P7N2"/>
<feature type="domain" description="DUF305" evidence="3">
    <location>
        <begin position="61"/>
        <end position="208"/>
    </location>
</feature>
<evidence type="ECO:0000313" key="4">
    <source>
        <dbReference type="EMBL" id="MBB3327051.1"/>
    </source>
</evidence>
<keyword evidence="2" id="KW-0732">Signal</keyword>
<dbReference type="PROSITE" id="PS51257">
    <property type="entry name" value="PROKAR_LIPOPROTEIN"/>
    <property type="match status" value="1"/>
</dbReference>
<evidence type="ECO:0000313" key="5">
    <source>
        <dbReference type="Proteomes" id="UP000565572"/>
    </source>
</evidence>
<evidence type="ECO:0000259" key="3">
    <source>
        <dbReference type="Pfam" id="PF03713"/>
    </source>
</evidence>
<evidence type="ECO:0000256" key="2">
    <source>
        <dbReference type="SAM" id="SignalP"/>
    </source>
</evidence>
<evidence type="ECO:0000256" key="1">
    <source>
        <dbReference type="SAM" id="MobiDB-lite"/>
    </source>
</evidence>
<sequence length="210" mass="20808">MTSRTQLALAGALVALVLAGCSTGATAPGGASAAPTGSASAPASPAAGPGTPAVGQHGAADIQFATMMIPHHTQAVAMSDTLLSKQGVDAKVTALATRIKAEQAPEIIQMSGWLAGWGQDPSPSSMGGMGGMGAGDGLMSQADMDALGQASGDDAARLYLTGMIKHHQGAVTMAQTELAQGQNPDAKKLAQSIVMTQKAEITEMNGLLGG</sequence>
<feature type="region of interest" description="Disordered" evidence="1">
    <location>
        <begin position="27"/>
        <end position="55"/>
    </location>
</feature>
<dbReference type="Pfam" id="PF03713">
    <property type="entry name" value="DUF305"/>
    <property type="match status" value="1"/>
</dbReference>
<feature type="chain" id="PRO_5038841090" evidence="2">
    <location>
        <begin position="28"/>
        <end position="210"/>
    </location>
</feature>
<protein>
    <submittedName>
        <fullName evidence="4">Uncharacterized protein (DUF305 family)</fullName>
    </submittedName>
</protein>
<dbReference type="InterPro" id="IPR012347">
    <property type="entry name" value="Ferritin-like"/>
</dbReference>
<organism evidence="4 5">
    <name type="scientific">Microlunatus antarcticus</name>
    <dbReference type="NCBI Taxonomy" id="53388"/>
    <lineage>
        <taxon>Bacteria</taxon>
        <taxon>Bacillati</taxon>
        <taxon>Actinomycetota</taxon>
        <taxon>Actinomycetes</taxon>
        <taxon>Propionibacteriales</taxon>
        <taxon>Propionibacteriaceae</taxon>
        <taxon>Microlunatus</taxon>
    </lineage>
</organism>